<name>A0A4V1IYE7_9FUNG</name>
<reference evidence="3" key="1">
    <citation type="journal article" date="2018" name="Nat. Microbiol.">
        <title>Leveraging single-cell genomics to expand the fungal tree of life.</title>
        <authorList>
            <person name="Ahrendt S.R."/>
            <person name="Quandt C.A."/>
            <person name="Ciobanu D."/>
            <person name="Clum A."/>
            <person name="Salamov A."/>
            <person name="Andreopoulos B."/>
            <person name="Cheng J.F."/>
            <person name="Woyke T."/>
            <person name="Pelin A."/>
            <person name="Henrissat B."/>
            <person name="Reynolds N.K."/>
            <person name="Benny G.L."/>
            <person name="Smith M.E."/>
            <person name="James T.Y."/>
            <person name="Grigoriev I.V."/>
        </authorList>
    </citation>
    <scope>NUCLEOTIDE SEQUENCE [LARGE SCALE GENOMIC DNA]</scope>
</reference>
<gene>
    <name evidence="2" type="ORF">BJ684DRAFT_19277</name>
</gene>
<evidence type="ECO:0000256" key="1">
    <source>
        <dbReference type="SAM" id="MobiDB-lite"/>
    </source>
</evidence>
<feature type="compositionally biased region" description="Basic residues" evidence="1">
    <location>
        <begin position="77"/>
        <end position="89"/>
    </location>
</feature>
<dbReference type="EMBL" id="KZ987854">
    <property type="protein sequence ID" value="RKP14299.1"/>
    <property type="molecule type" value="Genomic_DNA"/>
</dbReference>
<dbReference type="OrthoDB" id="10650278at2759"/>
<evidence type="ECO:0000313" key="3">
    <source>
        <dbReference type="Proteomes" id="UP000267251"/>
    </source>
</evidence>
<evidence type="ECO:0000313" key="2">
    <source>
        <dbReference type="EMBL" id="RKP14299.1"/>
    </source>
</evidence>
<proteinExistence type="predicted"/>
<feature type="region of interest" description="Disordered" evidence="1">
    <location>
        <begin position="36"/>
        <end position="100"/>
    </location>
</feature>
<protein>
    <submittedName>
        <fullName evidence="2">Uncharacterized protein</fullName>
    </submittedName>
</protein>
<dbReference type="Proteomes" id="UP000267251">
    <property type="component" value="Unassembled WGS sequence"/>
</dbReference>
<dbReference type="AlphaFoldDB" id="A0A4V1IYE7"/>
<accession>A0A4V1IYE7</accession>
<organism evidence="2 3">
    <name type="scientific">Piptocephalis cylindrospora</name>
    <dbReference type="NCBI Taxonomy" id="1907219"/>
    <lineage>
        <taxon>Eukaryota</taxon>
        <taxon>Fungi</taxon>
        <taxon>Fungi incertae sedis</taxon>
        <taxon>Zoopagomycota</taxon>
        <taxon>Zoopagomycotina</taxon>
        <taxon>Zoopagomycetes</taxon>
        <taxon>Zoopagales</taxon>
        <taxon>Piptocephalidaceae</taxon>
        <taxon>Piptocephalis</taxon>
    </lineage>
</organism>
<sequence>MVQLKSSYHLGCFTKAITTAFQVTVEAYSGEFALDRPNTTNLRSQPPPSHHQIPAPTFGPANHPKRSGLSRSLNSLRRLHRRMSGRRSKPASVDRGQVQEGLVENITSAPSRINEAPQRVPPPPLFPVMERADSWASGATLVITASRAHAA</sequence>
<keyword evidence="3" id="KW-1185">Reference proteome</keyword>